<evidence type="ECO:0000313" key="2">
    <source>
        <dbReference type="EMBL" id="MDA3614007.1"/>
    </source>
</evidence>
<feature type="transmembrane region" description="Helical" evidence="1">
    <location>
        <begin position="117"/>
        <end position="134"/>
    </location>
</feature>
<evidence type="ECO:0000313" key="3">
    <source>
        <dbReference type="Proteomes" id="UP001210231"/>
    </source>
</evidence>
<dbReference type="PANTHER" id="PTHR28008:SF1">
    <property type="entry name" value="DOMAIN PROTEIN, PUTATIVE (AFU_ORTHOLOGUE AFUA_3G10980)-RELATED"/>
    <property type="match status" value="1"/>
</dbReference>
<dbReference type="EMBL" id="JAQGEF010000004">
    <property type="protein sequence ID" value="MDA3614007.1"/>
    <property type="molecule type" value="Genomic_DNA"/>
</dbReference>
<evidence type="ECO:0000256" key="1">
    <source>
        <dbReference type="SAM" id="Phobius"/>
    </source>
</evidence>
<accession>A0ABT4UI42</accession>
<feature type="transmembrane region" description="Helical" evidence="1">
    <location>
        <begin position="85"/>
        <end position="102"/>
    </location>
</feature>
<feature type="transmembrane region" description="Helical" evidence="1">
    <location>
        <begin position="21"/>
        <end position="38"/>
    </location>
</feature>
<dbReference type="PANTHER" id="PTHR28008">
    <property type="entry name" value="DOMAIN PROTEIN, PUTATIVE (AFU_ORTHOLOGUE AFUA_3G10980)-RELATED"/>
    <property type="match status" value="1"/>
</dbReference>
<keyword evidence="1" id="KW-0812">Transmembrane</keyword>
<feature type="transmembrane region" description="Helical" evidence="1">
    <location>
        <begin position="58"/>
        <end position="76"/>
    </location>
</feature>
<name>A0ABT4UI42_9BACT</name>
<dbReference type="NCBIfam" id="NF037970">
    <property type="entry name" value="vanZ_1"/>
    <property type="match status" value="1"/>
</dbReference>
<organism evidence="2 3">
    <name type="scientific">Polluticaenibacter yanchengensis</name>
    <dbReference type="NCBI Taxonomy" id="3014562"/>
    <lineage>
        <taxon>Bacteria</taxon>
        <taxon>Pseudomonadati</taxon>
        <taxon>Bacteroidota</taxon>
        <taxon>Chitinophagia</taxon>
        <taxon>Chitinophagales</taxon>
        <taxon>Chitinophagaceae</taxon>
        <taxon>Polluticaenibacter</taxon>
    </lineage>
</organism>
<proteinExistence type="predicted"/>
<keyword evidence="3" id="KW-1185">Reference proteome</keyword>
<protein>
    <submittedName>
        <fullName evidence="2">VanZ family protein</fullName>
    </submittedName>
</protein>
<keyword evidence="1" id="KW-0472">Membrane</keyword>
<dbReference type="RefSeq" id="WP_407030337.1">
    <property type="nucleotide sequence ID" value="NZ_JAQGEF010000004.1"/>
</dbReference>
<comment type="caution">
    <text evidence="2">The sequence shown here is derived from an EMBL/GenBank/DDBJ whole genome shotgun (WGS) entry which is preliminary data.</text>
</comment>
<dbReference type="Proteomes" id="UP001210231">
    <property type="component" value="Unassembled WGS sequence"/>
</dbReference>
<reference evidence="2 3" key="1">
    <citation type="submission" date="2022-12" db="EMBL/GenBank/DDBJ databases">
        <title>Chitinophagaceae gen. sp. nov., a new member of the family Chitinophagaceae, isolated from soil in a chemical factory.</title>
        <authorList>
            <person name="Ke Z."/>
        </authorList>
    </citation>
    <scope>NUCLEOTIDE SEQUENCE [LARGE SCALE GENOMIC DNA]</scope>
    <source>
        <strain evidence="2 3">LY-5</strain>
    </source>
</reference>
<gene>
    <name evidence="2" type="ORF">O3P16_04265</name>
</gene>
<keyword evidence="1" id="KW-1133">Transmembrane helix</keyword>
<sequence length="142" mass="16287">MKSQDDRSLLKQNNLIRFLQKYASAIIWFLVLTILLTLPGSAFPETSWLDKIHFDKIVHVGLFFTWGILFNIHGILKKKINLKQALGFAIATIVYGIIMEFIQKNFIPNRGFDTGDMIANAVGAITAFFTVRYLKRRNRTGH</sequence>